<evidence type="ECO:0000313" key="1">
    <source>
        <dbReference type="EMBL" id="PSV50031.1"/>
    </source>
</evidence>
<dbReference type="EMBL" id="PYOC01000001">
    <property type="protein sequence ID" value="PSV50031.1"/>
    <property type="molecule type" value="Genomic_DNA"/>
</dbReference>
<organism evidence="1 2">
    <name type="scientific">Photobacterium indicum</name>
    <dbReference type="NCBI Taxonomy" id="81447"/>
    <lineage>
        <taxon>Bacteria</taxon>
        <taxon>Pseudomonadati</taxon>
        <taxon>Pseudomonadota</taxon>
        <taxon>Gammaproteobacteria</taxon>
        <taxon>Vibrionales</taxon>
        <taxon>Vibrionaceae</taxon>
        <taxon>Photobacterium</taxon>
    </lineage>
</organism>
<name>A0A2T3LF71_9GAMM</name>
<reference evidence="1 2" key="1">
    <citation type="submission" date="2018-03" db="EMBL/GenBank/DDBJ databases">
        <title>Whole genome sequencing of Histamine producing bacteria.</title>
        <authorList>
            <person name="Butler K."/>
        </authorList>
    </citation>
    <scope>NUCLEOTIDE SEQUENCE [LARGE SCALE GENOMIC DNA]</scope>
    <source>
        <strain evidence="1 2">ATCC 19614</strain>
    </source>
</reference>
<keyword evidence="2" id="KW-1185">Reference proteome</keyword>
<evidence type="ECO:0008006" key="3">
    <source>
        <dbReference type="Google" id="ProtNLM"/>
    </source>
</evidence>
<comment type="caution">
    <text evidence="1">The sequence shown here is derived from an EMBL/GenBank/DDBJ whole genome shotgun (WGS) entry which is preliminary data.</text>
</comment>
<proteinExistence type="predicted"/>
<dbReference type="AlphaFoldDB" id="A0A2T3LF71"/>
<evidence type="ECO:0000313" key="2">
    <source>
        <dbReference type="Proteomes" id="UP000241803"/>
    </source>
</evidence>
<protein>
    <recommendedName>
        <fullName evidence="3">Ig-like domain-containing protein</fullName>
    </recommendedName>
</protein>
<accession>A0A2T3LF71</accession>
<dbReference type="Proteomes" id="UP000241803">
    <property type="component" value="Unassembled WGS sequence"/>
</dbReference>
<gene>
    <name evidence="1" type="ORF">C9J47_05635</name>
</gene>
<sequence length="971" mass="106078">MLTQENIDEINRVLPLTGSVRLTKDEIDYLNAIDTTVYQDSDIYLITQTVLLLRLRNQKCGGDALSRLHKLALSKGFELKEKKPKPKKAIIPIIGGMVGGIRPVTGDFTLELPTPIPPEVIKQPKSMTIDEEQSVSFSAEAINYNSVWWEYSSDSGSTWLYADGIPNWQTTMLGPFVTPLIADGYKFKAMFDGEGGVTASNIAVLTVKMIPPQVTLHPVLADVDEWEMVTFTAGANEYDSVKWMRSAAGVAWEDANMLPNWQTETIGPLEAVFDLDGYSFKAVFSNDAGDSETTSALLTIHQIKPVIILNPESFTVTDGGMATFTAVAKGYDSVVWKVNACGLSPCWEEAIDLPNYDTAELGPFNVDRNLDGYEYMAVFSNNVGDSMTSIVVLTVDDVLPIITEQPISLSVDEGEEVSFSSLSSNFDNVKWMKKPVAGDWIEASDIDGWNTVLLGPIGAVLELDGYSFKSVFDNKAGETETDHALLSVSLPQVPPVIIDQPYDQSGNDSDTVTFDIDGYNVLTYKWQESSCEPTPCFVDVPSFIGWETRSLQVPVEKIGHNFQYRCVLGNDYGETMSDSAILTVNTDQRYIVPKVFSSTFAGYEKGAVGGDNTYGIFNPTLFEGVDVTKLVANSSASNYIILALSDEIESTKLTISIDGKNFRVNKVTDTGYTNSNSSDVDSLMSTFSGNDGIPIDLDIYINGNTDFIITPAAISASSAGYYAFNADGGSLKPIYIDGIAIFSILASTSGGKITVELNSEIDSKSELSIKFNGETYDGFIARPTRLKDLTKASSYKYELSNQAKADKLYADFTAVIGVESPMTIEVRQTSFAYTLTVGKRDTGEQVFIGKNHSYSIGFLEPTEILDGSIEDIFMKLDSYGDYKLHLVLDSEPTGWYSYKKEITIGTLAPITLNSSSTSAYITVTEFNYLDGEVGTDLPVSIKLLPVLTKDITTKGGATLEVGNVQDRDKTA</sequence>
<dbReference type="RefSeq" id="WP_107252615.1">
    <property type="nucleotide sequence ID" value="NZ_PYOC01000001.1"/>
</dbReference>